<dbReference type="AlphaFoldDB" id="A0A8T2PSX9"/>
<name>A0A8T2PSX9_9TELE</name>
<dbReference type="EMBL" id="JAFBMS010000002">
    <property type="protein sequence ID" value="KAG9354517.1"/>
    <property type="molecule type" value="Genomic_DNA"/>
</dbReference>
<evidence type="ECO:0000313" key="2">
    <source>
        <dbReference type="EMBL" id="KAG9354517.1"/>
    </source>
</evidence>
<evidence type="ECO:0000313" key="3">
    <source>
        <dbReference type="Proteomes" id="UP000824540"/>
    </source>
</evidence>
<reference evidence="2" key="1">
    <citation type="thesis" date="2021" institute="BYU ScholarsArchive" country="Provo, UT, USA">
        <title>Applications of and Algorithms for Genome Assembly and Genomic Analyses with an Emphasis on Marine Teleosts.</title>
        <authorList>
            <person name="Pickett B.D."/>
        </authorList>
    </citation>
    <scope>NUCLEOTIDE SEQUENCE</scope>
    <source>
        <strain evidence="2">HI-2016</strain>
    </source>
</reference>
<feature type="compositionally biased region" description="Polar residues" evidence="1">
    <location>
        <begin position="349"/>
        <end position="368"/>
    </location>
</feature>
<comment type="caution">
    <text evidence="2">The sequence shown here is derived from an EMBL/GenBank/DDBJ whole genome shotgun (WGS) entry which is preliminary data.</text>
</comment>
<keyword evidence="3" id="KW-1185">Reference proteome</keyword>
<dbReference type="Proteomes" id="UP000824540">
    <property type="component" value="Unassembled WGS sequence"/>
</dbReference>
<gene>
    <name evidence="2" type="ORF">JZ751_001227</name>
</gene>
<feature type="region of interest" description="Disordered" evidence="1">
    <location>
        <begin position="188"/>
        <end position="215"/>
    </location>
</feature>
<feature type="compositionally biased region" description="Acidic residues" evidence="1">
    <location>
        <begin position="54"/>
        <end position="63"/>
    </location>
</feature>
<organism evidence="2 3">
    <name type="scientific">Albula glossodonta</name>
    <name type="common">roundjaw bonefish</name>
    <dbReference type="NCBI Taxonomy" id="121402"/>
    <lineage>
        <taxon>Eukaryota</taxon>
        <taxon>Metazoa</taxon>
        <taxon>Chordata</taxon>
        <taxon>Craniata</taxon>
        <taxon>Vertebrata</taxon>
        <taxon>Euteleostomi</taxon>
        <taxon>Actinopterygii</taxon>
        <taxon>Neopterygii</taxon>
        <taxon>Teleostei</taxon>
        <taxon>Albuliformes</taxon>
        <taxon>Albulidae</taxon>
        <taxon>Albula</taxon>
    </lineage>
</organism>
<feature type="region of interest" description="Disordered" evidence="1">
    <location>
        <begin position="45"/>
        <end position="78"/>
    </location>
</feature>
<sequence>MVNITGRVAACKGIAVLKDVKGVHQVNLGKELAIVPQKVEMERWEAGMGTQAPPEEEEEEEGGGESATGRPASSRAWPLAARSPATVGRLTVTERFSRAVLLELSRLERFPRPVLESCDRTTLSLAGWESVANSGEQLLGLGVALSTISSFFFSSTSSVTPSISFLSLVSSRLLLQLSGSPVSSWLLKSSSPSKQPTASTVISSSSTSGRPSSRSCEETRCTVSRTLLNSCTDPLIFTESERLYLLVVAGSVADVAEELVGAVSVRVLGLGLACPCLIFCQLLQPCAELPALTALLNSDLQCRPHAHHLAQHPGYNNSSARGGSPSSWAEGKFCLSDATAPSADRRGNDQNCRNANSCMDAKTNTSERPLQHGVGSDDGGLGGGA</sequence>
<evidence type="ECO:0000256" key="1">
    <source>
        <dbReference type="SAM" id="MobiDB-lite"/>
    </source>
</evidence>
<proteinExistence type="predicted"/>
<feature type="compositionally biased region" description="Gly residues" evidence="1">
    <location>
        <begin position="376"/>
        <end position="385"/>
    </location>
</feature>
<protein>
    <submittedName>
        <fullName evidence="2">Uncharacterized protein</fullName>
    </submittedName>
</protein>
<feature type="region of interest" description="Disordered" evidence="1">
    <location>
        <begin position="340"/>
        <end position="385"/>
    </location>
</feature>
<feature type="compositionally biased region" description="Low complexity" evidence="1">
    <location>
        <begin position="188"/>
        <end position="214"/>
    </location>
</feature>
<accession>A0A8T2PSX9</accession>